<reference evidence="2 3" key="1">
    <citation type="submission" date="2017-02" db="EMBL/GenBank/DDBJ databases">
        <title>The new phylogeny of genus Mycobacterium.</title>
        <authorList>
            <person name="Tortoli E."/>
            <person name="Trovato A."/>
            <person name="Cirillo D.M."/>
        </authorList>
    </citation>
    <scope>NUCLEOTIDE SEQUENCE [LARGE SCALE GENOMIC DNA]</scope>
    <source>
        <strain evidence="2 3">DSM 45578</strain>
    </source>
</reference>
<keyword evidence="3" id="KW-1185">Reference proteome</keyword>
<comment type="caution">
    <text evidence="2">The sequence shown here is derived from an EMBL/GenBank/DDBJ whole genome shotgun (WGS) entry which is preliminary data.</text>
</comment>
<accession>A0A1W9YYS9</accession>
<dbReference type="EMBL" id="MVHJ01000007">
    <property type="protein sequence ID" value="ORA05236.1"/>
    <property type="molecule type" value="Genomic_DNA"/>
</dbReference>
<dbReference type="Proteomes" id="UP000192366">
    <property type="component" value="Unassembled WGS sequence"/>
</dbReference>
<dbReference type="AlphaFoldDB" id="A0A1W9YYS9"/>
<evidence type="ECO:0000313" key="3">
    <source>
        <dbReference type="Proteomes" id="UP000192366"/>
    </source>
</evidence>
<feature type="region of interest" description="Disordered" evidence="1">
    <location>
        <begin position="1"/>
        <end position="61"/>
    </location>
</feature>
<organism evidence="2 3">
    <name type="scientific">Mycolicibacterium bacteremicum</name>
    <name type="common">Mycobacterium bacteremicum</name>
    <dbReference type="NCBI Taxonomy" id="564198"/>
    <lineage>
        <taxon>Bacteria</taxon>
        <taxon>Bacillati</taxon>
        <taxon>Actinomycetota</taxon>
        <taxon>Actinomycetes</taxon>
        <taxon>Mycobacteriales</taxon>
        <taxon>Mycobacteriaceae</taxon>
        <taxon>Mycolicibacterium</taxon>
    </lineage>
</organism>
<evidence type="ECO:0000256" key="1">
    <source>
        <dbReference type="SAM" id="MobiDB-lite"/>
    </source>
</evidence>
<name>A0A1W9YYS9_MYCBA</name>
<sequence>RINYHHRPELLRHPPHDRSQWADRAGQLDRLLHPPENPPRAKAFDETPRPEDEDPWPGHEVSVDLPEYMFDETRWPDDDITDDDITDAALLERFRRLTADIDFWEWVTGDHHHGSIGVRGP</sequence>
<evidence type="ECO:0000313" key="2">
    <source>
        <dbReference type="EMBL" id="ORA05236.1"/>
    </source>
</evidence>
<feature type="non-terminal residue" evidence="2">
    <location>
        <position position="1"/>
    </location>
</feature>
<gene>
    <name evidence="2" type="ORF">BST17_11370</name>
</gene>
<feature type="compositionally biased region" description="Basic and acidic residues" evidence="1">
    <location>
        <begin position="1"/>
        <end position="33"/>
    </location>
</feature>
<protein>
    <submittedName>
        <fullName evidence="2">Uncharacterized protein</fullName>
    </submittedName>
</protein>
<proteinExistence type="predicted"/>